<dbReference type="Pfam" id="PF05729">
    <property type="entry name" value="NACHT"/>
    <property type="match status" value="1"/>
</dbReference>
<dbReference type="InterPro" id="IPR011989">
    <property type="entry name" value="ARM-like"/>
</dbReference>
<dbReference type="InterPro" id="IPR024983">
    <property type="entry name" value="CHAT_dom"/>
</dbReference>
<dbReference type="InterPro" id="IPR007111">
    <property type="entry name" value="NACHT_NTPase"/>
</dbReference>
<dbReference type="RefSeq" id="WP_169155466.1">
    <property type="nucleotide sequence ID" value="NZ_CAWPJE010000061.1"/>
</dbReference>
<name>A0ABX1P741_9CYAN</name>
<comment type="caution">
    <text evidence="6">The sequence shown here is derived from an EMBL/GenBank/DDBJ whole genome shotgun (WGS) entry which is preliminary data.</text>
</comment>
<protein>
    <recommendedName>
        <fullName evidence="5">NACHT domain-containing protein</fullName>
    </recommendedName>
</protein>
<dbReference type="EMBL" id="QMEB01000081">
    <property type="protein sequence ID" value="NMG20199.1"/>
    <property type="molecule type" value="Genomic_DNA"/>
</dbReference>
<dbReference type="InterPro" id="IPR054570">
    <property type="entry name" value="NCC-H_dom"/>
</dbReference>
<evidence type="ECO:0000313" key="7">
    <source>
        <dbReference type="Proteomes" id="UP000718564"/>
    </source>
</evidence>
<dbReference type="Proteomes" id="UP000718564">
    <property type="component" value="Unassembled WGS sequence"/>
</dbReference>
<keyword evidence="4" id="KW-0456">Lyase</keyword>
<dbReference type="PROSITE" id="PS50837">
    <property type="entry name" value="NACHT"/>
    <property type="match status" value="1"/>
</dbReference>
<dbReference type="SUPFAM" id="SSF52540">
    <property type="entry name" value="P-loop containing nucleoside triphosphate hydrolases"/>
    <property type="match status" value="1"/>
</dbReference>
<dbReference type="SUPFAM" id="SSF48371">
    <property type="entry name" value="ARM repeat"/>
    <property type="match status" value="1"/>
</dbReference>
<evidence type="ECO:0000256" key="1">
    <source>
        <dbReference type="ARBA" id="ARBA00009299"/>
    </source>
</evidence>
<evidence type="ECO:0000259" key="5">
    <source>
        <dbReference type="PROSITE" id="PS50837"/>
    </source>
</evidence>
<organism evidence="6 7">
    <name type="scientific">Brasilonema bromeliae SPC951</name>
    <dbReference type="NCBI Taxonomy" id="385972"/>
    <lineage>
        <taxon>Bacteria</taxon>
        <taxon>Bacillati</taxon>
        <taxon>Cyanobacteriota</taxon>
        <taxon>Cyanophyceae</taxon>
        <taxon>Nostocales</taxon>
        <taxon>Scytonemataceae</taxon>
        <taxon>Brasilonema</taxon>
        <taxon>Bromeliae group (in: Brasilonema)</taxon>
    </lineage>
</organism>
<gene>
    <name evidence="6" type="ORF">DP116_12330</name>
</gene>
<sequence length="1232" mass="141923">MSDLLVLKFRYESDNQNLLVNFVIESNGELRDTEIRGTLSSADNLLKIQNQWIEAYRSFLKEKEIDRMKKVEKQSIAIIKTTFIDCQKAAYELENTFHNWLNSEQFHPFKQELEQILKSQKTSEENRVLIQTNQPWLWKLPLHRWEIFQRYSCEVGLSLTENKRVERPLPPKPRAKVRILAIIGDSTKIDTKVDRELLEKIPDAEIIWSQQPQRRDLYQKLWNPHGLDIFFFAGHSKSEANGDSGRISINENDSLSIGELKNALRFAIRLGLKLAIFNSCDGLGLARELADLYIPHLIVFRESVDDKVAREFLQHFLDAYSSDNSLYTSVRLAREKLQTLEEDIPCASWLPVICQNPSDAPLTWQKLRGSQTEATWRACCQVMLALSTYKRLLNNPLTDKNELGLELEEIYVPLGLVERRKQDRRIGDVSPEQGSQFYQQEPEYEITKTFKPQEFFEQVLHQGQSPKSQGKRLVIIGEPGAGKTTLLQKIGDWVLENTIEDVPIWISLADLQRGQRLEGYLHQNWLELAMQTVRVPGATSSTLVQMFQSGRVWLLLDGVDEYTANSVNPILELVNQLTDWVQRARVVLTCRLNLWEANKNALETFDTYRTLDFSYGNPQTSDQVGLFIRRWFIANSESGRRLRSHLDEPGRSRIKNLVKNPLRLSLLCRTWQWQQGKLPETRAELYRQFTEAVYKWKQGIFPTTKATEEELNAALGRLARRSLDLEASWFRLPHHLVVEELGEFDAPLFQLALQLGWLNQVGVAAQNPEEPVYAFFHPTFQEYFAASATGNWHDFLQHDNHQPAPMQGIYRIFQPQWKEPMILWLGQSEQEVLKQEKEEFIKALVTFTDGCNNFYWYRAFSLAAAGIAEYPDCSRADLIVEQLVTQAFRHQSVNSPEYSARLSLIADKAKEALKETDHPRVINALKGIEPIPIYFLVEIATSSPDDIRALAELVQNHQQEDVRLIVARWLLQVDPGNQDATDTLLNMLRYSRSPWIYHRAARGLPGNSEAISILQEILGRPRHPFDNFEIKNILAEIGVGNPNATDSLAASAPTKNRTFNSLLNLLSKKILIIVYINFSNTKANLLQNRTFRGIFLGLRQSFIFLLRNACNTLVYLHQKANHDENFHLQFIEKLAKFDPGNPKLILSLVELLRTGQSPSVYKQAAQSLKEILRGQMCLVVVSGLRDCLQKGTSEERYDCCYEVIWHCAQHSAYPDFYQAWHGQPFISDAQRN</sequence>
<evidence type="ECO:0000256" key="4">
    <source>
        <dbReference type="ARBA" id="ARBA00023239"/>
    </source>
</evidence>
<dbReference type="InterPro" id="IPR016024">
    <property type="entry name" value="ARM-type_fold"/>
</dbReference>
<dbReference type="Pfam" id="PF22730">
    <property type="entry name" value="NCC-H"/>
    <property type="match status" value="1"/>
</dbReference>
<feature type="domain" description="NACHT" evidence="5">
    <location>
        <begin position="471"/>
        <end position="591"/>
    </location>
</feature>
<dbReference type="PANTHER" id="PTHR46844">
    <property type="entry name" value="SLR5058 PROTEIN"/>
    <property type="match status" value="1"/>
</dbReference>
<evidence type="ECO:0000313" key="6">
    <source>
        <dbReference type="EMBL" id="NMG20199.1"/>
    </source>
</evidence>
<comment type="similarity">
    <text evidence="1">Belongs to the CpcE/RpcE/PecE family.</text>
</comment>
<dbReference type="Gene3D" id="3.40.50.300">
    <property type="entry name" value="P-loop containing nucleotide triphosphate hydrolases"/>
    <property type="match status" value="1"/>
</dbReference>
<evidence type="ECO:0000256" key="3">
    <source>
        <dbReference type="ARBA" id="ARBA00022738"/>
    </source>
</evidence>
<dbReference type="Gene3D" id="1.25.10.10">
    <property type="entry name" value="Leucine-rich Repeat Variant"/>
    <property type="match status" value="1"/>
</dbReference>
<accession>A0ABX1P741</accession>
<keyword evidence="2" id="KW-0042">Antenna complex</keyword>
<keyword evidence="3" id="KW-0605">Phycobilisome</keyword>
<proteinExistence type="inferred from homology"/>
<evidence type="ECO:0000256" key="2">
    <source>
        <dbReference type="ARBA" id="ARBA00022549"/>
    </source>
</evidence>
<keyword evidence="7" id="KW-1185">Reference proteome</keyword>
<reference evidence="6 7" key="1">
    <citation type="submission" date="2018-06" db="EMBL/GenBank/DDBJ databases">
        <title>Comparative genomics of Brasilonema spp. strains.</title>
        <authorList>
            <person name="Alvarenga D.O."/>
            <person name="Fiore M.F."/>
            <person name="Varani A.M."/>
        </authorList>
    </citation>
    <scope>NUCLEOTIDE SEQUENCE [LARGE SCALE GENOMIC DNA]</scope>
    <source>
        <strain evidence="6 7">SPC951</strain>
    </source>
</reference>
<dbReference type="PANTHER" id="PTHR46844:SF1">
    <property type="entry name" value="SLR5058 PROTEIN"/>
    <property type="match status" value="1"/>
</dbReference>
<dbReference type="InterPro" id="IPR027417">
    <property type="entry name" value="P-loop_NTPase"/>
</dbReference>
<dbReference type="Pfam" id="PF12770">
    <property type="entry name" value="CHAT"/>
    <property type="match status" value="1"/>
</dbReference>